<name>A0AAC9HG64_NEOTH</name>
<organism evidence="3 5">
    <name type="scientific">Neomoorella thermoacetica</name>
    <name type="common">Clostridium thermoaceticum</name>
    <dbReference type="NCBI Taxonomy" id="1525"/>
    <lineage>
        <taxon>Bacteria</taxon>
        <taxon>Bacillati</taxon>
        <taxon>Bacillota</taxon>
        <taxon>Clostridia</taxon>
        <taxon>Neomoorellales</taxon>
        <taxon>Neomoorellaceae</taxon>
        <taxon>Neomoorella</taxon>
    </lineage>
</organism>
<dbReference type="CDD" id="cd11614">
    <property type="entry name" value="SAF_CpaB_FlgA_like"/>
    <property type="match status" value="1"/>
</dbReference>
<keyword evidence="1" id="KW-1133">Transmembrane helix</keyword>
<dbReference type="EMBL" id="VCDX01000005">
    <property type="protein sequence ID" value="TYL12842.1"/>
    <property type="molecule type" value="Genomic_DNA"/>
</dbReference>
<keyword evidence="1" id="KW-0472">Membrane</keyword>
<protein>
    <recommendedName>
        <fullName evidence="2">SAF domain-containing protein</fullName>
    </recommendedName>
</protein>
<dbReference type="EMBL" id="CP017019">
    <property type="protein sequence ID" value="AOQ23135.1"/>
    <property type="molecule type" value="Genomic_DNA"/>
</dbReference>
<evidence type="ECO:0000313" key="6">
    <source>
        <dbReference type="Proteomes" id="UP000322283"/>
    </source>
</evidence>
<keyword evidence="6" id="KW-1185">Reference proteome</keyword>
<reference evidence="3 5" key="1">
    <citation type="submission" date="2016-08" db="EMBL/GenBank/DDBJ databases">
        <title>Moorella thermoacetica DSM 103132.</title>
        <authorList>
            <person name="Jendresen C.B."/>
            <person name="Redl S.M."/>
            <person name="Jensen T.O."/>
            <person name="Nielsen A.T."/>
        </authorList>
    </citation>
    <scope>NUCLEOTIDE SEQUENCE [LARGE SCALE GENOMIC DNA]</scope>
    <source>
        <strain evidence="3 5">DSM 103132</strain>
    </source>
</reference>
<evidence type="ECO:0000313" key="4">
    <source>
        <dbReference type="EMBL" id="TYL12842.1"/>
    </source>
</evidence>
<evidence type="ECO:0000256" key="1">
    <source>
        <dbReference type="SAM" id="Phobius"/>
    </source>
</evidence>
<reference evidence="4 6" key="2">
    <citation type="submission" date="2019-05" db="EMBL/GenBank/DDBJ databases">
        <title>Genome sequence of Moorella thermoacetica ATCC 33924.</title>
        <authorList>
            <person name="Poehlein A."/>
            <person name="Bengelsdorf F.R."/>
            <person name="Duerre P."/>
            <person name="Daniel R."/>
        </authorList>
    </citation>
    <scope>NUCLEOTIDE SEQUENCE [LARGE SCALE GENOMIC DNA]</scope>
    <source>
        <strain evidence="4 6">ATCC 33924</strain>
    </source>
</reference>
<evidence type="ECO:0000259" key="2">
    <source>
        <dbReference type="SMART" id="SM00858"/>
    </source>
</evidence>
<keyword evidence="1" id="KW-0812">Transmembrane</keyword>
<feature type="transmembrane region" description="Helical" evidence="1">
    <location>
        <begin position="20"/>
        <end position="40"/>
    </location>
</feature>
<dbReference type="Pfam" id="PF08666">
    <property type="entry name" value="SAF"/>
    <property type="match status" value="1"/>
</dbReference>
<feature type="domain" description="SAF" evidence="2">
    <location>
        <begin position="43"/>
        <end position="105"/>
    </location>
</feature>
<dbReference type="InterPro" id="IPR013974">
    <property type="entry name" value="SAF"/>
</dbReference>
<dbReference type="SMART" id="SM00858">
    <property type="entry name" value="SAF"/>
    <property type="match status" value="1"/>
</dbReference>
<gene>
    <name evidence="3" type="ORF">Maut_00672</name>
    <name evidence="4" type="ORF">MTAT_16650</name>
</gene>
<evidence type="ECO:0000313" key="3">
    <source>
        <dbReference type="EMBL" id="AOQ23135.1"/>
    </source>
</evidence>
<accession>A0AAC9HG64</accession>
<sequence length="197" mass="20722">MLSWPKKSGTTNSTRVRFQIAVLLSLLAGFSVYFFLGFLYRPVPVVVAAHDIQPNVQIKANDVKVVTVSRNDRHPQAFADPAQVTGRTTAETIHAGTQVIAPQLAGAAAAALQPGETLIPVKNPVITPDLQAGSVVVMVAVNPEGPLVLGRARVVLVSKGLTNDTQVTLALPEGDAPRVAAAAVNAKAFYLLTTQGR</sequence>
<dbReference type="Proteomes" id="UP000322283">
    <property type="component" value="Unassembled WGS sequence"/>
</dbReference>
<dbReference type="AlphaFoldDB" id="A0AAC9HG64"/>
<dbReference type="Gene3D" id="3.90.1210.10">
    <property type="entry name" value="Antifreeze-like/N-acetylneuraminic acid synthase C-terminal domain"/>
    <property type="match status" value="1"/>
</dbReference>
<evidence type="ECO:0000313" key="5">
    <source>
        <dbReference type="Proteomes" id="UP000094598"/>
    </source>
</evidence>
<proteinExistence type="predicted"/>
<dbReference type="Proteomes" id="UP000094598">
    <property type="component" value="Chromosome"/>
</dbReference>
<dbReference type="RefSeq" id="WP_069588396.1">
    <property type="nucleotide sequence ID" value="NZ_CP017019.1"/>
</dbReference>